<dbReference type="PROSITE" id="PS51257">
    <property type="entry name" value="PROKAR_LIPOPROTEIN"/>
    <property type="match status" value="1"/>
</dbReference>
<keyword evidence="3" id="KW-0732">Signal</keyword>
<evidence type="ECO:0000256" key="1">
    <source>
        <dbReference type="SAM" id="MobiDB-lite"/>
    </source>
</evidence>
<comment type="caution">
    <text evidence="4">The sequence shown here is derived from an EMBL/GenBank/DDBJ whole genome shotgun (WGS) entry which is preliminary data.</text>
</comment>
<dbReference type="Proteomes" id="UP001175604">
    <property type="component" value="Unassembled WGS sequence"/>
</dbReference>
<keyword evidence="2" id="KW-0812">Transmembrane</keyword>
<feature type="region of interest" description="Disordered" evidence="1">
    <location>
        <begin position="434"/>
        <end position="457"/>
    </location>
</feature>
<accession>A0ABT7VZB2</accession>
<gene>
    <name evidence="4" type="ORF">QUC21_04555</name>
</gene>
<dbReference type="PANTHER" id="PTHR40940:SF1">
    <property type="entry name" value="PROTEIN BATD"/>
    <property type="match status" value="1"/>
</dbReference>
<protein>
    <recommendedName>
        <fullName evidence="6">Protein BatD</fullName>
    </recommendedName>
</protein>
<feature type="chain" id="PRO_5047138443" description="Protein BatD" evidence="3">
    <location>
        <begin position="24"/>
        <end position="457"/>
    </location>
</feature>
<dbReference type="PANTHER" id="PTHR40940">
    <property type="entry name" value="PROTEIN BATD-RELATED"/>
    <property type="match status" value="1"/>
</dbReference>
<reference evidence="4" key="1">
    <citation type="submission" date="2023-06" db="EMBL/GenBank/DDBJ databases">
        <title>full genome analysis of Phenantherene degrader P3.</title>
        <authorList>
            <person name="Akbar A."/>
            <person name="Rahmeh R."/>
            <person name="Kishk M."/>
        </authorList>
    </citation>
    <scope>NUCLEOTIDE SEQUENCE</scope>
    <source>
        <strain evidence="4">P3</strain>
    </source>
</reference>
<evidence type="ECO:0000256" key="3">
    <source>
        <dbReference type="SAM" id="SignalP"/>
    </source>
</evidence>
<evidence type="ECO:0000313" key="4">
    <source>
        <dbReference type="EMBL" id="MDM9558287.1"/>
    </source>
</evidence>
<dbReference type="RefSeq" id="WP_289784454.1">
    <property type="nucleotide sequence ID" value="NZ_JAUDJE010000003.1"/>
</dbReference>
<proteinExistence type="predicted"/>
<keyword evidence="5" id="KW-1185">Reference proteome</keyword>
<dbReference type="InterPro" id="IPR025738">
    <property type="entry name" value="BatD"/>
</dbReference>
<organism evidence="4 5">
    <name type="scientific">Bordetella petrii</name>
    <dbReference type="NCBI Taxonomy" id="94624"/>
    <lineage>
        <taxon>Bacteria</taxon>
        <taxon>Pseudomonadati</taxon>
        <taxon>Pseudomonadota</taxon>
        <taxon>Betaproteobacteria</taxon>
        <taxon>Burkholderiales</taxon>
        <taxon>Alcaligenaceae</taxon>
        <taxon>Bordetella</taxon>
    </lineage>
</organism>
<keyword evidence="2" id="KW-0472">Membrane</keyword>
<evidence type="ECO:0008006" key="6">
    <source>
        <dbReference type="Google" id="ProtNLM"/>
    </source>
</evidence>
<dbReference type="EMBL" id="JAUDJE010000003">
    <property type="protein sequence ID" value="MDM9558287.1"/>
    <property type="molecule type" value="Genomic_DNA"/>
</dbReference>
<feature type="transmembrane region" description="Helical" evidence="2">
    <location>
        <begin position="299"/>
        <end position="320"/>
    </location>
</feature>
<keyword evidence="2" id="KW-1133">Transmembrane helix</keyword>
<evidence type="ECO:0000313" key="5">
    <source>
        <dbReference type="Proteomes" id="UP001175604"/>
    </source>
</evidence>
<feature type="signal peptide" evidence="3">
    <location>
        <begin position="1"/>
        <end position="23"/>
    </location>
</feature>
<sequence>MKHWRALLWTTAAMLGTAAIACAQDAPALQVTARLQAPAQIQVGATVRLELEVMTPTWFTQPPQLPALQLPGVMVTPPSGQGAIVRDQRNGVAYSGLRYTYVLSPTEAGAKQVPALTVSAQVGPGGAVVTAASRPFTFDVTAGAAADGGMATGQLTISQDYALAPDPLVRGGRVTRTVTQRAEGVQAMLLPAAPLADVPGFKRYPREPEVTTLTDGRGAFVGGQRVDRADYVAQDTGSLGLPAISMRWRDSRSGEIRQQTLPGRQFPVSAAAAGDPPFSLADDLARLRHGLRWVLPASWLAWSAGTAIIALLIWLGWPWWQRGAQAMQRRLRQARARRRAGERWHWRAWRREARREPASLSAFYRWLRVTNGAGDLRAATAPLGAADQAAAETALRGAYGGHAGAAAWRDGLVNASRRWRCAWRRQRRLGGAQALPQALNPWRTAESANQRHPRGAG</sequence>
<evidence type="ECO:0000256" key="2">
    <source>
        <dbReference type="SAM" id="Phobius"/>
    </source>
</evidence>
<name>A0ABT7VZB2_9BORD</name>